<evidence type="ECO:0000313" key="2">
    <source>
        <dbReference type="Proteomes" id="UP001056120"/>
    </source>
</evidence>
<dbReference type="EMBL" id="CM042043">
    <property type="protein sequence ID" value="KAI3694205.1"/>
    <property type="molecule type" value="Genomic_DNA"/>
</dbReference>
<organism evidence="1 2">
    <name type="scientific">Smallanthus sonchifolius</name>
    <dbReference type="NCBI Taxonomy" id="185202"/>
    <lineage>
        <taxon>Eukaryota</taxon>
        <taxon>Viridiplantae</taxon>
        <taxon>Streptophyta</taxon>
        <taxon>Embryophyta</taxon>
        <taxon>Tracheophyta</taxon>
        <taxon>Spermatophyta</taxon>
        <taxon>Magnoliopsida</taxon>
        <taxon>eudicotyledons</taxon>
        <taxon>Gunneridae</taxon>
        <taxon>Pentapetalae</taxon>
        <taxon>asterids</taxon>
        <taxon>campanulids</taxon>
        <taxon>Asterales</taxon>
        <taxon>Asteraceae</taxon>
        <taxon>Asteroideae</taxon>
        <taxon>Heliantheae alliance</taxon>
        <taxon>Millerieae</taxon>
        <taxon>Smallanthus</taxon>
    </lineage>
</organism>
<protein>
    <submittedName>
        <fullName evidence="1">Uncharacterized protein</fullName>
    </submittedName>
</protein>
<accession>A0ACB8Z920</accession>
<name>A0ACB8Z920_9ASTR</name>
<proteinExistence type="predicted"/>
<gene>
    <name evidence="1" type="ORF">L1987_77167</name>
</gene>
<reference evidence="2" key="1">
    <citation type="journal article" date="2022" name="Mol. Ecol. Resour.">
        <title>The genomes of chicory, endive, great burdock and yacon provide insights into Asteraceae palaeo-polyploidization history and plant inulin production.</title>
        <authorList>
            <person name="Fan W."/>
            <person name="Wang S."/>
            <person name="Wang H."/>
            <person name="Wang A."/>
            <person name="Jiang F."/>
            <person name="Liu H."/>
            <person name="Zhao H."/>
            <person name="Xu D."/>
            <person name="Zhang Y."/>
        </authorList>
    </citation>
    <scope>NUCLEOTIDE SEQUENCE [LARGE SCALE GENOMIC DNA]</scope>
    <source>
        <strain evidence="2">cv. Yunnan</strain>
    </source>
</reference>
<reference evidence="1 2" key="2">
    <citation type="journal article" date="2022" name="Mol. Ecol. Resour.">
        <title>The genomes of chicory, endive, great burdock and yacon provide insights into Asteraceae paleo-polyploidization history and plant inulin production.</title>
        <authorList>
            <person name="Fan W."/>
            <person name="Wang S."/>
            <person name="Wang H."/>
            <person name="Wang A."/>
            <person name="Jiang F."/>
            <person name="Liu H."/>
            <person name="Zhao H."/>
            <person name="Xu D."/>
            <person name="Zhang Y."/>
        </authorList>
    </citation>
    <scope>NUCLEOTIDE SEQUENCE [LARGE SCALE GENOMIC DNA]</scope>
    <source>
        <strain evidence="2">cv. Yunnan</strain>
        <tissue evidence="1">Leaves</tissue>
    </source>
</reference>
<dbReference type="Proteomes" id="UP001056120">
    <property type="component" value="Linkage Group LG26"/>
</dbReference>
<comment type="caution">
    <text evidence="1">The sequence shown here is derived from an EMBL/GenBank/DDBJ whole genome shotgun (WGS) entry which is preliminary data.</text>
</comment>
<keyword evidence="2" id="KW-1185">Reference proteome</keyword>
<evidence type="ECO:0000313" key="1">
    <source>
        <dbReference type="EMBL" id="KAI3694205.1"/>
    </source>
</evidence>
<sequence length="538" mass="59502">MVNLTVLNLGGNNFSGTIPSNVASCSKLVVLNLARNKLTGQIPESFKNFESLSFLSLSSCNFSNLPTTLKILQYCPKLTILSLTMNFYNEQLLTDDDLQFRSLKALVIANCRLKGSIPSWLNSLTQLQLLDLSFNHLTGMIPAYLESMISREISLEEPSPEFPFFKIYVNMSGRGSSLRNESMRFPSLLDLSNNLLTGPILPEFGKLIKLHVLDLNHNRLSGTIPSSLSGMRNIESLDLSYNNLTGTIPPSWVELTFLSELSVAYNNLTGVIPTGGQLSTFSNSSFAGNPGLCGDFFMKCKKNQYSLQTPASEDEEDDDDFFILRFLVLIGFGSGFLLTVISLLDFPIYMSRNVISNTWMTLQYDEIIAFPLLLDLSNNLLTRPIWPEFGNLKKLSVLDLKHNNLSGTIPSSLSSLRNIETLDMSYNSLTGTVPLSFGNLHFLSKFSVAHNDLTGSIPSIGQFQTFSIASFEGNSGLCGKYLLKCEKTQVLLETPAASKDEEDSIARVLAFIGFGTGFLVTVFYLLVVPRLIKGYTHS</sequence>